<dbReference type="STRING" id="436010.A0A166STE8"/>
<dbReference type="OrthoDB" id="272271at2759"/>
<dbReference type="Pfam" id="PF02668">
    <property type="entry name" value="TauD"/>
    <property type="match status" value="1"/>
</dbReference>
<dbReference type="EMBL" id="KV417497">
    <property type="protein sequence ID" value="KZP29806.1"/>
    <property type="molecule type" value="Genomic_DNA"/>
</dbReference>
<evidence type="ECO:0000259" key="2">
    <source>
        <dbReference type="Pfam" id="PF02668"/>
    </source>
</evidence>
<dbReference type="SUPFAM" id="SSF51197">
    <property type="entry name" value="Clavaminate synthase-like"/>
    <property type="match status" value="1"/>
</dbReference>
<feature type="domain" description="TauD/TfdA-like" evidence="2">
    <location>
        <begin position="68"/>
        <end position="274"/>
    </location>
</feature>
<evidence type="ECO:0000313" key="3">
    <source>
        <dbReference type="EMBL" id="KZP29806.1"/>
    </source>
</evidence>
<dbReference type="GO" id="GO:0016491">
    <property type="term" value="F:oxidoreductase activity"/>
    <property type="evidence" value="ECO:0007669"/>
    <property type="project" value="UniProtKB-KW"/>
</dbReference>
<keyword evidence="4" id="KW-1185">Reference proteome</keyword>
<name>A0A166STE8_9AGAM</name>
<dbReference type="InterPro" id="IPR042098">
    <property type="entry name" value="TauD-like_sf"/>
</dbReference>
<gene>
    <name evidence="3" type="ORF">FIBSPDRAFT_908298</name>
</gene>
<dbReference type="PANTHER" id="PTHR10696:SF54">
    <property type="entry name" value="FAMILY OXIDOREDUCTASE, PUTATIVE (AFU_ORTHOLOGUE AFUA_4G13850)-RELATED"/>
    <property type="match status" value="1"/>
</dbReference>
<dbReference type="InterPro" id="IPR003819">
    <property type="entry name" value="TauD/TfdA-like"/>
</dbReference>
<evidence type="ECO:0000313" key="4">
    <source>
        <dbReference type="Proteomes" id="UP000076532"/>
    </source>
</evidence>
<dbReference type="AlphaFoldDB" id="A0A166STE8"/>
<dbReference type="InterPro" id="IPR050411">
    <property type="entry name" value="AlphaKG_dependent_hydroxylases"/>
</dbReference>
<dbReference type="Proteomes" id="UP000076532">
    <property type="component" value="Unassembled WGS sequence"/>
</dbReference>
<keyword evidence="1" id="KW-0560">Oxidoreductase</keyword>
<proteinExistence type="predicted"/>
<organism evidence="3 4">
    <name type="scientific">Athelia psychrophila</name>
    <dbReference type="NCBI Taxonomy" id="1759441"/>
    <lineage>
        <taxon>Eukaryota</taxon>
        <taxon>Fungi</taxon>
        <taxon>Dikarya</taxon>
        <taxon>Basidiomycota</taxon>
        <taxon>Agaricomycotina</taxon>
        <taxon>Agaricomycetes</taxon>
        <taxon>Agaricomycetidae</taxon>
        <taxon>Atheliales</taxon>
        <taxon>Atheliaceae</taxon>
        <taxon>Athelia</taxon>
    </lineage>
</organism>
<accession>A0A166STE8</accession>
<evidence type="ECO:0000256" key="1">
    <source>
        <dbReference type="ARBA" id="ARBA00023002"/>
    </source>
</evidence>
<sequence length="334" mass="37893">MATVKYQPDRAKWEARTARRLAADPSLLSTPLPAGFPKKLESPLVWDGSDWKDEKDWVYALTPRPACRGFSVPRGIPVGAYSREELVIIYAGMSSYIGNFRVQNNNTGGCADPYIILGQRTNFAKLFHTDGGDIVSLLALETAAEGGVSRISSSWRVYNHIAEHRPDLIETLSQPWPFDGFRAEYPCILRPLLGYVDDKLIIQYGRRSLTGFQGQPRSANIPPISEAQAEALDTLHFLAEKYALGLDFQKGDIQYVNNLSIFHARDGFRTTRRICARHLLWLWLCNEELGWDIPEYLNANRQRLYYSLDPEKQAFALEPEIRSPKGVMYQTGYD</sequence>
<reference evidence="3 4" key="1">
    <citation type="journal article" date="2016" name="Mol. Biol. Evol.">
        <title>Comparative Genomics of Early-Diverging Mushroom-Forming Fungi Provides Insights into the Origins of Lignocellulose Decay Capabilities.</title>
        <authorList>
            <person name="Nagy L.G."/>
            <person name="Riley R."/>
            <person name="Tritt A."/>
            <person name="Adam C."/>
            <person name="Daum C."/>
            <person name="Floudas D."/>
            <person name="Sun H."/>
            <person name="Yadav J.S."/>
            <person name="Pangilinan J."/>
            <person name="Larsson K.H."/>
            <person name="Matsuura K."/>
            <person name="Barry K."/>
            <person name="Labutti K."/>
            <person name="Kuo R."/>
            <person name="Ohm R.A."/>
            <person name="Bhattacharya S.S."/>
            <person name="Shirouzu T."/>
            <person name="Yoshinaga Y."/>
            <person name="Martin F.M."/>
            <person name="Grigoriev I.V."/>
            <person name="Hibbett D.S."/>
        </authorList>
    </citation>
    <scope>NUCLEOTIDE SEQUENCE [LARGE SCALE GENOMIC DNA]</scope>
    <source>
        <strain evidence="3 4">CBS 109695</strain>
    </source>
</reference>
<dbReference type="PANTHER" id="PTHR10696">
    <property type="entry name" value="GAMMA-BUTYROBETAINE HYDROXYLASE-RELATED"/>
    <property type="match status" value="1"/>
</dbReference>
<dbReference type="Gene3D" id="3.60.130.10">
    <property type="entry name" value="Clavaminate synthase-like"/>
    <property type="match status" value="1"/>
</dbReference>
<protein>
    <submittedName>
        <fullName evidence="3">Clavaminate synthase-like protein</fullName>
    </submittedName>
</protein>